<name>A0A816SR17_BRANA</name>
<evidence type="ECO:0000313" key="1">
    <source>
        <dbReference type="EMBL" id="CAF2091701.1"/>
    </source>
</evidence>
<organism evidence="1">
    <name type="scientific">Brassica napus</name>
    <name type="common">Rape</name>
    <dbReference type="NCBI Taxonomy" id="3708"/>
    <lineage>
        <taxon>Eukaryota</taxon>
        <taxon>Viridiplantae</taxon>
        <taxon>Streptophyta</taxon>
        <taxon>Embryophyta</taxon>
        <taxon>Tracheophyta</taxon>
        <taxon>Spermatophyta</taxon>
        <taxon>Magnoliopsida</taxon>
        <taxon>eudicotyledons</taxon>
        <taxon>Gunneridae</taxon>
        <taxon>Pentapetalae</taxon>
        <taxon>rosids</taxon>
        <taxon>malvids</taxon>
        <taxon>Brassicales</taxon>
        <taxon>Brassicaceae</taxon>
        <taxon>Brassiceae</taxon>
        <taxon>Brassica</taxon>
    </lineage>
</organism>
<feature type="non-terminal residue" evidence="1">
    <location>
        <position position="1"/>
    </location>
</feature>
<gene>
    <name evidence="1" type="ORF">DARMORV10_A06P48090.1</name>
</gene>
<protein>
    <submittedName>
        <fullName evidence="1">(rape) hypothetical protein</fullName>
    </submittedName>
</protein>
<dbReference type="Proteomes" id="UP001295469">
    <property type="component" value="Chromosome A06"/>
</dbReference>
<reference evidence="1" key="1">
    <citation type="submission" date="2021-01" db="EMBL/GenBank/DDBJ databases">
        <authorList>
            <consortium name="Genoscope - CEA"/>
            <person name="William W."/>
        </authorList>
    </citation>
    <scope>NUCLEOTIDE SEQUENCE</scope>
</reference>
<dbReference type="AlphaFoldDB" id="A0A816SR17"/>
<proteinExistence type="predicted"/>
<dbReference type="EMBL" id="HG994360">
    <property type="protein sequence ID" value="CAF2091701.1"/>
    <property type="molecule type" value="Genomic_DNA"/>
</dbReference>
<accession>A0A816SR17</accession>
<sequence length="52" mass="6060">VSLLIKHRSFRRELDFVLICNIFDQSDRLLSSLGELSFRLAIFGVYLDLSRS</sequence>